<evidence type="ECO:0000256" key="1">
    <source>
        <dbReference type="ARBA" id="ARBA00005912"/>
    </source>
</evidence>
<feature type="compositionally biased region" description="Basic and acidic residues" evidence="3">
    <location>
        <begin position="102"/>
        <end position="119"/>
    </location>
</feature>
<keyword evidence="2" id="KW-0648">Protein biosynthesis</keyword>
<dbReference type="Gene3D" id="1.10.132.20">
    <property type="entry name" value="Ribosome-recycling factor"/>
    <property type="match status" value="2"/>
</dbReference>
<feature type="non-terminal residue" evidence="5">
    <location>
        <position position="270"/>
    </location>
</feature>
<accession>A0A813LID7</accession>
<evidence type="ECO:0000256" key="2">
    <source>
        <dbReference type="ARBA" id="ARBA00022917"/>
    </source>
</evidence>
<feature type="region of interest" description="Disordered" evidence="3">
    <location>
        <begin position="101"/>
        <end position="131"/>
    </location>
</feature>
<proteinExistence type="inferred from homology"/>
<evidence type="ECO:0000313" key="6">
    <source>
        <dbReference type="Proteomes" id="UP000626109"/>
    </source>
</evidence>
<dbReference type="AlphaFoldDB" id="A0A813LID7"/>
<dbReference type="InterPro" id="IPR002661">
    <property type="entry name" value="Ribosome_recyc_fac"/>
</dbReference>
<gene>
    <name evidence="5" type="ORF">PGLA2088_LOCUS46682</name>
</gene>
<organism evidence="5 6">
    <name type="scientific">Polarella glacialis</name>
    <name type="common">Dinoflagellate</name>
    <dbReference type="NCBI Taxonomy" id="89957"/>
    <lineage>
        <taxon>Eukaryota</taxon>
        <taxon>Sar</taxon>
        <taxon>Alveolata</taxon>
        <taxon>Dinophyceae</taxon>
        <taxon>Suessiales</taxon>
        <taxon>Suessiaceae</taxon>
        <taxon>Polarella</taxon>
    </lineage>
</organism>
<protein>
    <recommendedName>
        <fullName evidence="4">Ribosome recycling factor domain-containing protein</fullName>
    </recommendedName>
</protein>
<dbReference type="Pfam" id="PF01765">
    <property type="entry name" value="RRF"/>
    <property type="match status" value="1"/>
</dbReference>
<dbReference type="Proteomes" id="UP000626109">
    <property type="component" value="Unassembled WGS sequence"/>
</dbReference>
<sequence>MEGLVSASSSRKVMSVCSMAAAWEPVGDSKAAEKDTAPEQRLAGICDRPGHGLQAGAKIAAGGADSSAVAASLAAAAIGFAAGLVARSSGGPQHRPRIICAAKKDDKKGKGDKGGKAEKGGGGGGGGEEEEIDTAEVMKDFEDKMDKALDGLQQQFVGIRAGRATAALLDGVKVNAYETQVSVKEVGTITAVDSLTLLIQCFEAASVKAVAKGIVAADLGFSVQETDMSVKVMIPTLTADKRAQYAKLAKDFTEKSKLAIRNVRQAALKK</sequence>
<evidence type="ECO:0000256" key="3">
    <source>
        <dbReference type="SAM" id="MobiDB-lite"/>
    </source>
</evidence>
<dbReference type="EMBL" id="CAJNNW010036282">
    <property type="protein sequence ID" value="CAE8733095.1"/>
    <property type="molecule type" value="Genomic_DNA"/>
</dbReference>
<dbReference type="GO" id="GO:0043023">
    <property type="term" value="F:ribosomal large subunit binding"/>
    <property type="evidence" value="ECO:0007669"/>
    <property type="project" value="TreeGrafter"/>
</dbReference>
<dbReference type="PANTHER" id="PTHR20982">
    <property type="entry name" value="RIBOSOME RECYCLING FACTOR"/>
    <property type="match status" value="1"/>
</dbReference>
<name>A0A813LID7_POLGL</name>
<dbReference type="PANTHER" id="PTHR20982:SF3">
    <property type="entry name" value="MITOCHONDRIAL RIBOSOME RECYCLING FACTOR PSEUDO 1"/>
    <property type="match status" value="1"/>
</dbReference>
<reference evidence="5" key="1">
    <citation type="submission" date="2021-02" db="EMBL/GenBank/DDBJ databases">
        <authorList>
            <person name="Dougan E. K."/>
            <person name="Rhodes N."/>
            <person name="Thang M."/>
            <person name="Chan C."/>
        </authorList>
    </citation>
    <scope>NUCLEOTIDE SEQUENCE</scope>
</reference>
<dbReference type="InterPro" id="IPR023584">
    <property type="entry name" value="Ribosome_recyc_fac_dom"/>
</dbReference>
<dbReference type="GO" id="GO:0006412">
    <property type="term" value="P:translation"/>
    <property type="evidence" value="ECO:0007669"/>
    <property type="project" value="UniProtKB-KW"/>
</dbReference>
<evidence type="ECO:0000313" key="5">
    <source>
        <dbReference type="EMBL" id="CAE8733095.1"/>
    </source>
</evidence>
<comment type="similarity">
    <text evidence="1">Belongs to the RRF family.</text>
</comment>
<dbReference type="InterPro" id="IPR036191">
    <property type="entry name" value="RRF_sf"/>
</dbReference>
<dbReference type="SUPFAM" id="SSF55194">
    <property type="entry name" value="Ribosome recycling factor, RRF"/>
    <property type="match status" value="1"/>
</dbReference>
<comment type="caution">
    <text evidence="5">The sequence shown here is derived from an EMBL/GenBank/DDBJ whole genome shotgun (WGS) entry which is preliminary data.</text>
</comment>
<feature type="domain" description="Ribosome recycling factor" evidence="4">
    <location>
        <begin position="152"/>
        <end position="270"/>
    </location>
</feature>
<evidence type="ECO:0000259" key="4">
    <source>
        <dbReference type="Pfam" id="PF01765"/>
    </source>
</evidence>